<dbReference type="GO" id="GO:0003677">
    <property type="term" value="F:DNA binding"/>
    <property type="evidence" value="ECO:0007669"/>
    <property type="project" value="UniProtKB-KW"/>
</dbReference>
<dbReference type="PANTHER" id="PTHR30204:SF69">
    <property type="entry name" value="MERR-FAMILY TRANSCRIPTIONAL REGULATOR"/>
    <property type="match status" value="1"/>
</dbReference>
<dbReference type="PROSITE" id="PS00552">
    <property type="entry name" value="HTH_MERR_1"/>
    <property type="match status" value="1"/>
</dbReference>
<accession>A0A6J7I114</accession>
<dbReference type="InterPro" id="IPR000551">
    <property type="entry name" value="MerR-type_HTH_dom"/>
</dbReference>
<dbReference type="GO" id="GO:0003700">
    <property type="term" value="F:DNA-binding transcription factor activity"/>
    <property type="evidence" value="ECO:0007669"/>
    <property type="project" value="InterPro"/>
</dbReference>
<dbReference type="PANTHER" id="PTHR30204">
    <property type="entry name" value="REDOX-CYCLING DRUG-SENSING TRANSCRIPTIONAL ACTIVATOR SOXR"/>
    <property type="match status" value="1"/>
</dbReference>
<name>A0A6J7I114_9ZZZZ</name>
<feature type="domain" description="HTH merR-type" evidence="5">
    <location>
        <begin position="1"/>
        <end position="68"/>
    </location>
</feature>
<dbReference type="PRINTS" id="PR00040">
    <property type="entry name" value="HTHMERR"/>
</dbReference>
<dbReference type="SMART" id="SM00422">
    <property type="entry name" value="HTH_MERR"/>
    <property type="match status" value="1"/>
</dbReference>
<evidence type="ECO:0000256" key="4">
    <source>
        <dbReference type="ARBA" id="ARBA00023163"/>
    </source>
</evidence>
<dbReference type="AlphaFoldDB" id="A0A6J7I114"/>
<gene>
    <name evidence="6" type="ORF">UFOPK3662_00820</name>
</gene>
<dbReference type="Gene3D" id="1.10.1660.10">
    <property type="match status" value="1"/>
</dbReference>
<organism evidence="6">
    <name type="scientific">freshwater metagenome</name>
    <dbReference type="NCBI Taxonomy" id="449393"/>
    <lineage>
        <taxon>unclassified sequences</taxon>
        <taxon>metagenomes</taxon>
        <taxon>ecological metagenomes</taxon>
    </lineage>
</organism>
<reference evidence="6" key="1">
    <citation type="submission" date="2020-05" db="EMBL/GenBank/DDBJ databases">
        <authorList>
            <person name="Chiriac C."/>
            <person name="Salcher M."/>
            <person name="Ghai R."/>
            <person name="Kavagutti S V."/>
        </authorList>
    </citation>
    <scope>NUCLEOTIDE SEQUENCE</scope>
</reference>
<dbReference type="SUPFAM" id="SSF46955">
    <property type="entry name" value="Putative DNA-binding domain"/>
    <property type="match status" value="1"/>
</dbReference>
<dbReference type="EMBL" id="CAFBMW010000005">
    <property type="protein sequence ID" value="CAB4924394.1"/>
    <property type="molecule type" value="Genomic_DNA"/>
</dbReference>
<dbReference type="InterPro" id="IPR009061">
    <property type="entry name" value="DNA-bd_dom_put_sf"/>
</dbReference>
<protein>
    <submittedName>
        <fullName evidence="6">Unannotated protein</fullName>
    </submittedName>
</protein>
<evidence type="ECO:0000256" key="1">
    <source>
        <dbReference type="ARBA" id="ARBA00022491"/>
    </source>
</evidence>
<evidence type="ECO:0000259" key="5">
    <source>
        <dbReference type="PROSITE" id="PS50937"/>
    </source>
</evidence>
<evidence type="ECO:0000313" key="6">
    <source>
        <dbReference type="EMBL" id="CAB4924394.1"/>
    </source>
</evidence>
<dbReference type="PROSITE" id="PS50937">
    <property type="entry name" value="HTH_MERR_2"/>
    <property type="match status" value="1"/>
</dbReference>
<keyword evidence="4" id="KW-0804">Transcription</keyword>
<proteinExistence type="predicted"/>
<sequence>MRISEVAARSGIAATTLRYYETVGLLDAPRGANGHRSDDDSALERLSFVESAKHLGLSLLEIVDLLAAVEGQTCTRVRETLHPKLRDRLAEVDRQVAGLRLLRQRLVAAASSVAACPDSVSSCRSECMLVRSGRTENAAGDVGCGGEL</sequence>
<dbReference type="InterPro" id="IPR047057">
    <property type="entry name" value="MerR_fam"/>
</dbReference>
<evidence type="ECO:0000256" key="2">
    <source>
        <dbReference type="ARBA" id="ARBA00023015"/>
    </source>
</evidence>
<evidence type="ECO:0000256" key="3">
    <source>
        <dbReference type="ARBA" id="ARBA00023125"/>
    </source>
</evidence>
<keyword evidence="2" id="KW-0805">Transcription regulation</keyword>
<dbReference type="Pfam" id="PF13411">
    <property type="entry name" value="MerR_1"/>
    <property type="match status" value="1"/>
</dbReference>
<keyword evidence="1" id="KW-0678">Repressor</keyword>
<keyword evidence="3" id="KW-0238">DNA-binding</keyword>